<proteinExistence type="predicted"/>
<name>A0A1B6JWD8_9HEMI</name>
<evidence type="ECO:0000313" key="2">
    <source>
        <dbReference type="EMBL" id="JAT03515.1"/>
    </source>
</evidence>
<evidence type="ECO:0000256" key="1">
    <source>
        <dbReference type="SAM" id="MobiDB-lite"/>
    </source>
</evidence>
<dbReference type="EMBL" id="GECU01004192">
    <property type="protein sequence ID" value="JAT03515.1"/>
    <property type="molecule type" value="Transcribed_RNA"/>
</dbReference>
<dbReference type="AlphaFoldDB" id="A0A1B6JWD8"/>
<accession>A0A1B6JWD8</accession>
<sequence>SNLSKNMQNNLDPYQNNQEFDKSSINNNKPEIKTPNTLKSSRSDLKQIMIRKAALKSDESLDQVKRKNLCKLGKDKTYSENLENTNTVDTSYRKINIFKKSCESLNKVDNPETTKHNSVMPSLIQKPLVAKRKLND</sequence>
<reference evidence="2" key="1">
    <citation type="submission" date="2015-11" db="EMBL/GenBank/DDBJ databases">
        <title>De novo transcriptome assembly of four potential Pierce s Disease insect vectors from Arizona vineyards.</title>
        <authorList>
            <person name="Tassone E.E."/>
        </authorList>
    </citation>
    <scope>NUCLEOTIDE SEQUENCE</scope>
</reference>
<organism evidence="2">
    <name type="scientific">Homalodisca liturata</name>
    <dbReference type="NCBI Taxonomy" id="320908"/>
    <lineage>
        <taxon>Eukaryota</taxon>
        <taxon>Metazoa</taxon>
        <taxon>Ecdysozoa</taxon>
        <taxon>Arthropoda</taxon>
        <taxon>Hexapoda</taxon>
        <taxon>Insecta</taxon>
        <taxon>Pterygota</taxon>
        <taxon>Neoptera</taxon>
        <taxon>Paraneoptera</taxon>
        <taxon>Hemiptera</taxon>
        <taxon>Auchenorrhyncha</taxon>
        <taxon>Membracoidea</taxon>
        <taxon>Cicadellidae</taxon>
        <taxon>Cicadellinae</taxon>
        <taxon>Proconiini</taxon>
        <taxon>Homalodisca</taxon>
    </lineage>
</organism>
<protein>
    <submittedName>
        <fullName evidence="2">Uncharacterized protein</fullName>
    </submittedName>
</protein>
<feature type="region of interest" description="Disordered" evidence="1">
    <location>
        <begin position="1"/>
        <end position="44"/>
    </location>
</feature>
<gene>
    <name evidence="2" type="ORF">g.43890</name>
</gene>
<feature type="non-terminal residue" evidence="2">
    <location>
        <position position="1"/>
    </location>
</feature>
<feature type="non-terminal residue" evidence="2">
    <location>
        <position position="136"/>
    </location>
</feature>
<feature type="compositionally biased region" description="Polar residues" evidence="1">
    <location>
        <begin position="1"/>
        <end position="40"/>
    </location>
</feature>